<comment type="caution">
    <text evidence="2">The sequence shown here is derived from an EMBL/GenBank/DDBJ whole genome shotgun (WGS) entry which is preliminary data.</text>
</comment>
<dbReference type="Proteomes" id="UP000623129">
    <property type="component" value="Unassembled WGS sequence"/>
</dbReference>
<evidence type="ECO:0000313" key="2">
    <source>
        <dbReference type="EMBL" id="KAF3328072.1"/>
    </source>
</evidence>
<protein>
    <recommendedName>
        <fullName evidence="1">RNase H type-1 domain-containing protein</fullName>
    </recommendedName>
</protein>
<dbReference type="InterPro" id="IPR002156">
    <property type="entry name" value="RNaseH_domain"/>
</dbReference>
<dbReference type="Pfam" id="PF13456">
    <property type="entry name" value="RVT_3"/>
    <property type="match status" value="1"/>
</dbReference>
<keyword evidence="3" id="KW-1185">Reference proteome</keyword>
<feature type="domain" description="RNase H type-1" evidence="1">
    <location>
        <begin position="8"/>
        <end position="63"/>
    </location>
</feature>
<dbReference type="AlphaFoldDB" id="A0A833QVV2"/>
<accession>A0A833QVV2</accession>
<dbReference type="GO" id="GO:0003676">
    <property type="term" value="F:nucleic acid binding"/>
    <property type="evidence" value="ECO:0007669"/>
    <property type="project" value="InterPro"/>
</dbReference>
<reference evidence="2" key="1">
    <citation type="submission" date="2020-01" db="EMBL/GenBank/DDBJ databases">
        <title>Genome sequence of Kobresia littledalei, the first chromosome-level genome in the family Cyperaceae.</title>
        <authorList>
            <person name="Qu G."/>
        </authorList>
    </citation>
    <scope>NUCLEOTIDE SEQUENCE</scope>
    <source>
        <strain evidence="2">C.B.Clarke</strain>
        <tissue evidence="2">Leaf</tissue>
    </source>
</reference>
<dbReference type="GO" id="GO:0004523">
    <property type="term" value="F:RNA-DNA hybrid ribonuclease activity"/>
    <property type="evidence" value="ECO:0007669"/>
    <property type="project" value="InterPro"/>
</dbReference>
<sequence length="71" mass="7924">MEPFVASSAYHAEVGALLIGLRAVQQLGVKDYTFLSDCQQLVFLLTEKRGLHSISTLVGEDWHAFMELQDV</sequence>
<organism evidence="2 3">
    <name type="scientific">Carex littledalei</name>
    <dbReference type="NCBI Taxonomy" id="544730"/>
    <lineage>
        <taxon>Eukaryota</taxon>
        <taxon>Viridiplantae</taxon>
        <taxon>Streptophyta</taxon>
        <taxon>Embryophyta</taxon>
        <taxon>Tracheophyta</taxon>
        <taxon>Spermatophyta</taxon>
        <taxon>Magnoliopsida</taxon>
        <taxon>Liliopsida</taxon>
        <taxon>Poales</taxon>
        <taxon>Cyperaceae</taxon>
        <taxon>Cyperoideae</taxon>
        <taxon>Cariceae</taxon>
        <taxon>Carex</taxon>
        <taxon>Carex subgen. Euthyceras</taxon>
    </lineage>
</organism>
<gene>
    <name evidence="2" type="ORF">FCM35_KLT06678</name>
</gene>
<evidence type="ECO:0000259" key="1">
    <source>
        <dbReference type="Pfam" id="PF13456"/>
    </source>
</evidence>
<proteinExistence type="predicted"/>
<name>A0A833QVV2_9POAL</name>
<evidence type="ECO:0000313" key="3">
    <source>
        <dbReference type="Proteomes" id="UP000623129"/>
    </source>
</evidence>
<dbReference type="EMBL" id="SWLB01000016">
    <property type="protein sequence ID" value="KAF3328072.1"/>
    <property type="molecule type" value="Genomic_DNA"/>
</dbReference>